<gene>
    <name evidence="1" type="ORF">HID58_020353</name>
</gene>
<comment type="caution">
    <text evidence="1">The sequence shown here is derived from an EMBL/GenBank/DDBJ whole genome shotgun (WGS) entry which is preliminary data.</text>
</comment>
<keyword evidence="2" id="KW-1185">Reference proteome</keyword>
<protein>
    <submittedName>
        <fullName evidence="1">Uncharacterized protein</fullName>
    </submittedName>
</protein>
<accession>A0ABQ7XJA5</accession>
<dbReference type="Proteomes" id="UP000824890">
    <property type="component" value="Unassembled WGS sequence"/>
</dbReference>
<proteinExistence type="predicted"/>
<reference evidence="1 2" key="1">
    <citation type="submission" date="2021-05" db="EMBL/GenBank/DDBJ databases">
        <title>Genome Assembly of Synthetic Allotetraploid Brassica napus Reveals Homoeologous Exchanges between Subgenomes.</title>
        <authorList>
            <person name="Davis J.T."/>
        </authorList>
    </citation>
    <scope>NUCLEOTIDE SEQUENCE [LARGE SCALE GENOMIC DNA]</scope>
    <source>
        <strain evidence="2">cv. Da-Ae</strain>
        <tissue evidence="1">Seedling</tissue>
    </source>
</reference>
<evidence type="ECO:0000313" key="1">
    <source>
        <dbReference type="EMBL" id="KAH0855178.1"/>
    </source>
</evidence>
<evidence type="ECO:0000313" key="2">
    <source>
        <dbReference type="Proteomes" id="UP000824890"/>
    </source>
</evidence>
<organism evidence="1 2">
    <name type="scientific">Brassica napus</name>
    <name type="common">Rape</name>
    <dbReference type="NCBI Taxonomy" id="3708"/>
    <lineage>
        <taxon>Eukaryota</taxon>
        <taxon>Viridiplantae</taxon>
        <taxon>Streptophyta</taxon>
        <taxon>Embryophyta</taxon>
        <taxon>Tracheophyta</taxon>
        <taxon>Spermatophyta</taxon>
        <taxon>Magnoliopsida</taxon>
        <taxon>eudicotyledons</taxon>
        <taxon>Gunneridae</taxon>
        <taxon>Pentapetalae</taxon>
        <taxon>rosids</taxon>
        <taxon>malvids</taxon>
        <taxon>Brassicales</taxon>
        <taxon>Brassicaceae</taxon>
        <taxon>Brassiceae</taxon>
        <taxon>Brassica</taxon>
    </lineage>
</organism>
<name>A0ABQ7XJA5_BRANA</name>
<dbReference type="EMBL" id="JAGKQM010000142">
    <property type="protein sequence ID" value="KAH0855178.1"/>
    <property type="molecule type" value="Genomic_DNA"/>
</dbReference>
<sequence length="145" mass="16869">MAELHNKKLLQLLVDSHDNSVVSSTRFTTSFSSIQKQSFKSKTYTFETGMVLVVELALSMEPVAPLAMYAKPEDYLFSTGSYGRTMPRQIKIESRYDIKKMESEMENQWLIRLIKLPPFLSKARELKRSYCNNEQDKKLRHLVVL</sequence>